<dbReference type="AlphaFoldDB" id="A0A0E9WFW7"/>
<sequence length="56" mass="6551">MLCYYNNLHSSGKALFQMLDHCCRHLLPFSQKSISEVGLFQQSQSYNIKKPQIFLN</sequence>
<name>A0A0E9WFW7_ANGAN</name>
<accession>A0A0E9WFW7</accession>
<evidence type="ECO:0000313" key="1">
    <source>
        <dbReference type="EMBL" id="JAH88373.1"/>
    </source>
</evidence>
<protein>
    <submittedName>
        <fullName evidence="1">Uncharacterized protein</fullName>
    </submittedName>
</protein>
<dbReference type="EMBL" id="GBXM01020204">
    <property type="protein sequence ID" value="JAH88373.1"/>
    <property type="molecule type" value="Transcribed_RNA"/>
</dbReference>
<reference evidence="1" key="1">
    <citation type="submission" date="2014-11" db="EMBL/GenBank/DDBJ databases">
        <authorList>
            <person name="Amaro Gonzalez C."/>
        </authorList>
    </citation>
    <scope>NUCLEOTIDE SEQUENCE</scope>
</reference>
<reference evidence="1" key="2">
    <citation type="journal article" date="2015" name="Fish Shellfish Immunol.">
        <title>Early steps in the European eel (Anguilla anguilla)-Vibrio vulnificus interaction in the gills: Role of the RtxA13 toxin.</title>
        <authorList>
            <person name="Callol A."/>
            <person name="Pajuelo D."/>
            <person name="Ebbesson L."/>
            <person name="Teles M."/>
            <person name="MacKenzie S."/>
            <person name="Amaro C."/>
        </authorList>
    </citation>
    <scope>NUCLEOTIDE SEQUENCE</scope>
</reference>
<proteinExistence type="predicted"/>
<organism evidence="1">
    <name type="scientific">Anguilla anguilla</name>
    <name type="common">European freshwater eel</name>
    <name type="synonym">Muraena anguilla</name>
    <dbReference type="NCBI Taxonomy" id="7936"/>
    <lineage>
        <taxon>Eukaryota</taxon>
        <taxon>Metazoa</taxon>
        <taxon>Chordata</taxon>
        <taxon>Craniata</taxon>
        <taxon>Vertebrata</taxon>
        <taxon>Euteleostomi</taxon>
        <taxon>Actinopterygii</taxon>
        <taxon>Neopterygii</taxon>
        <taxon>Teleostei</taxon>
        <taxon>Anguilliformes</taxon>
        <taxon>Anguillidae</taxon>
        <taxon>Anguilla</taxon>
    </lineage>
</organism>